<feature type="transmembrane region" description="Helical" evidence="2">
    <location>
        <begin position="705"/>
        <end position="723"/>
    </location>
</feature>
<dbReference type="EMBL" id="JAGDFM010000011">
    <property type="protein sequence ID" value="KAG7392429.1"/>
    <property type="molecule type" value="Genomic_DNA"/>
</dbReference>
<evidence type="ECO:0008006" key="5">
    <source>
        <dbReference type="Google" id="ProtNLM"/>
    </source>
</evidence>
<evidence type="ECO:0000313" key="3">
    <source>
        <dbReference type="EMBL" id="KAG7392429.1"/>
    </source>
</evidence>
<feature type="region of interest" description="Disordered" evidence="1">
    <location>
        <begin position="587"/>
        <end position="621"/>
    </location>
</feature>
<keyword evidence="2" id="KW-0472">Membrane</keyword>
<feature type="transmembrane region" description="Helical" evidence="2">
    <location>
        <begin position="801"/>
        <end position="818"/>
    </location>
</feature>
<comment type="caution">
    <text evidence="3">The sequence shown here is derived from an EMBL/GenBank/DDBJ whole genome shotgun (WGS) entry which is preliminary data.</text>
</comment>
<feature type="region of interest" description="Disordered" evidence="1">
    <location>
        <begin position="85"/>
        <end position="116"/>
    </location>
</feature>
<evidence type="ECO:0000256" key="1">
    <source>
        <dbReference type="SAM" id="MobiDB-lite"/>
    </source>
</evidence>
<evidence type="ECO:0000256" key="2">
    <source>
        <dbReference type="SAM" id="Phobius"/>
    </source>
</evidence>
<proteinExistence type="predicted"/>
<keyword evidence="2" id="KW-1133">Transmembrane helix</keyword>
<organism evidence="3 4">
    <name type="scientific">Phytophthora pseudosyringae</name>
    <dbReference type="NCBI Taxonomy" id="221518"/>
    <lineage>
        <taxon>Eukaryota</taxon>
        <taxon>Sar</taxon>
        <taxon>Stramenopiles</taxon>
        <taxon>Oomycota</taxon>
        <taxon>Peronosporomycetes</taxon>
        <taxon>Peronosporales</taxon>
        <taxon>Peronosporaceae</taxon>
        <taxon>Phytophthora</taxon>
    </lineage>
</organism>
<protein>
    <recommendedName>
        <fullName evidence="5">Transmembrane protein</fullName>
    </recommendedName>
</protein>
<keyword evidence="4" id="KW-1185">Reference proteome</keyword>
<dbReference type="AlphaFoldDB" id="A0A8T1WL34"/>
<feature type="transmembrane region" description="Helical" evidence="2">
    <location>
        <begin position="184"/>
        <end position="204"/>
    </location>
</feature>
<dbReference type="Proteomes" id="UP000694044">
    <property type="component" value="Unassembled WGS sequence"/>
</dbReference>
<feature type="transmembrane region" description="Helical" evidence="2">
    <location>
        <begin position="323"/>
        <end position="343"/>
    </location>
</feature>
<dbReference type="OrthoDB" id="126165at2759"/>
<gene>
    <name evidence="3" type="ORF">PHYPSEUDO_000837</name>
</gene>
<feature type="region of interest" description="Disordered" evidence="1">
    <location>
        <begin position="19"/>
        <end position="46"/>
    </location>
</feature>
<keyword evidence="2" id="KW-0812">Transmembrane</keyword>
<feature type="transmembrane region" description="Helical" evidence="2">
    <location>
        <begin position="410"/>
        <end position="429"/>
    </location>
</feature>
<feature type="transmembrane region" description="Helical" evidence="2">
    <location>
        <begin position="280"/>
        <end position="303"/>
    </location>
</feature>
<feature type="transmembrane region" description="Helical" evidence="2">
    <location>
        <begin position="753"/>
        <end position="775"/>
    </location>
</feature>
<name>A0A8T1WL34_9STRA</name>
<feature type="transmembrane region" description="Helical" evidence="2">
    <location>
        <begin position="256"/>
        <end position="274"/>
    </location>
</feature>
<feature type="compositionally biased region" description="Polar residues" evidence="1">
    <location>
        <begin position="25"/>
        <end position="35"/>
    </location>
</feature>
<evidence type="ECO:0000313" key="4">
    <source>
        <dbReference type="Proteomes" id="UP000694044"/>
    </source>
</evidence>
<reference evidence="3" key="1">
    <citation type="submission" date="2021-02" db="EMBL/GenBank/DDBJ databases">
        <authorList>
            <person name="Palmer J.M."/>
        </authorList>
    </citation>
    <scope>NUCLEOTIDE SEQUENCE</scope>
    <source>
        <strain evidence="3">SCRP734</strain>
    </source>
</reference>
<sequence>MRGLSTEPLRTLDSLAVLRQDSDKSCNGQQASTTPAIADSKTEPRQSSYVLEIHPRRPNSPAKRLRQATSLKNFRELAIMIPKLPGTIEGSPEKSKSLGAKPSAPDAHVVGKYSSSTQKRGTFNVSLAPKPERQPSRLVTTLTSFGYSLAPLYDIWERLQVSHCGQYSVERMLALDEYCQRVSIGRVVAVCLLFPLGPLLIIVLAECMPLQPVEKGPLENYVFWIRHTLMGALLVVCAMWQAKAWIPEMGMTMKQVLVVAIASATAYTVSNILVADLWVFPIPFLVVAGAPLMLVLWAVVSRIVLGPCPLEGVQDGAFRGRQFLLLTAVHASLLGLYPAYQAIFLAVDGLLQLGMIALLPAINLALKTLQTAIGSHLEDNLPEVLIFSIDVFSAIYSVLCMHSANSMEMVTVTLGLNTLVLLLSLHGMNRRSRVARACRSFQLMERQQQNLRRRQSLVDSFVTGGGSPGLLTTLVNTTLRLLEAPGQLDTTELRTIRLLSGIPQKLSDSNVALLDALAARCVYNNSRTTPENMPVAEMKDRYSSVAMEGRPLSTSHFPISRSKLLRRLRAVVLVIPTTRWLSLRITSHTSGGSPRFRSDHRNASKGTESEESEAEKFSSSCTQASTTVSELEAPAPRLSNVSKALLSRQQTIRRSVPALWQETSEKLLPLVSKCGPVISNVLEETRKQNTRAVKQTLQLLFNNEYLGLIAYTQCIIPVLYLLYMPMLQALPNHVYYPTHYRYFGNASEFDERMMVVGILALMQLVVFVTLQVFVVKRFGVSTLFQVAFVLESRFGLLQGRLLMWLIFAIQSTLVHYGTSPP</sequence>
<feature type="transmembrane region" description="Helical" evidence="2">
    <location>
        <begin position="224"/>
        <end position="244"/>
    </location>
</feature>
<accession>A0A8T1WL34</accession>